<feature type="transmembrane region" description="Helical" evidence="7">
    <location>
        <begin position="85"/>
        <end position="106"/>
    </location>
</feature>
<evidence type="ECO:0000256" key="4">
    <source>
        <dbReference type="ARBA" id="ARBA00022692"/>
    </source>
</evidence>
<evidence type="ECO:0000313" key="8">
    <source>
        <dbReference type="EMBL" id="GID15458.1"/>
    </source>
</evidence>
<gene>
    <name evidence="8" type="ORF">Aru02nite_63470</name>
</gene>
<keyword evidence="2" id="KW-0813">Transport</keyword>
<comment type="caution">
    <text evidence="8">The sequence shown here is derived from an EMBL/GenBank/DDBJ whole genome shotgun (WGS) entry which is preliminary data.</text>
</comment>
<evidence type="ECO:0000256" key="2">
    <source>
        <dbReference type="ARBA" id="ARBA00022448"/>
    </source>
</evidence>
<feature type="transmembrane region" description="Helical" evidence="7">
    <location>
        <begin position="173"/>
        <end position="197"/>
    </location>
</feature>
<name>A0A8J3J7E2_9ACTN</name>
<keyword evidence="4 7" id="KW-0812">Transmembrane</keyword>
<dbReference type="InterPro" id="IPR036259">
    <property type="entry name" value="MFS_trans_sf"/>
</dbReference>
<evidence type="ECO:0000256" key="1">
    <source>
        <dbReference type="ARBA" id="ARBA00004429"/>
    </source>
</evidence>
<feature type="transmembrane region" description="Helical" evidence="7">
    <location>
        <begin position="308"/>
        <end position="326"/>
    </location>
</feature>
<comment type="subcellular location">
    <subcellularLocation>
        <location evidence="1">Cell inner membrane</location>
        <topology evidence="1">Multi-pass membrane protein</topology>
    </subcellularLocation>
</comment>
<dbReference type="InterPro" id="IPR011701">
    <property type="entry name" value="MFS"/>
</dbReference>
<evidence type="ECO:0000256" key="7">
    <source>
        <dbReference type="SAM" id="Phobius"/>
    </source>
</evidence>
<keyword evidence="5 7" id="KW-1133">Transmembrane helix</keyword>
<organism evidence="8 9">
    <name type="scientific">Actinocatenispora rupis</name>
    <dbReference type="NCBI Taxonomy" id="519421"/>
    <lineage>
        <taxon>Bacteria</taxon>
        <taxon>Bacillati</taxon>
        <taxon>Actinomycetota</taxon>
        <taxon>Actinomycetes</taxon>
        <taxon>Micromonosporales</taxon>
        <taxon>Micromonosporaceae</taxon>
        <taxon>Actinocatenispora</taxon>
    </lineage>
</organism>
<feature type="transmembrane region" description="Helical" evidence="7">
    <location>
        <begin position="257"/>
        <end position="280"/>
    </location>
</feature>
<accession>A0A8J3J7E2</accession>
<feature type="transmembrane region" description="Helical" evidence="7">
    <location>
        <begin position="285"/>
        <end position="302"/>
    </location>
</feature>
<dbReference type="Pfam" id="PF07690">
    <property type="entry name" value="MFS_1"/>
    <property type="match status" value="1"/>
</dbReference>
<keyword evidence="6 7" id="KW-0472">Membrane</keyword>
<feature type="transmembrane region" description="Helical" evidence="7">
    <location>
        <begin position="148"/>
        <end position="167"/>
    </location>
</feature>
<feature type="transmembrane region" description="Helical" evidence="7">
    <location>
        <begin position="20"/>
        <end position="41"/>
    </location>
</feature>
<evidence type="ECO:0000256" key="5">
    <source>
        <dbReference type="ARBA" id="ARBA00022989"/>
    </source>
</evidence>
<evidence type="ECO:0000256" key="6">
    <source>
        <dbReference type="ARBA" id="ARBA00023136"/>
    </source>
</evidence>
<proteinExistence type="predicted"/>
<feature type="transmembrane region" description="Helical" evidence="7">
    <location>
        <begin position="217"/>
        <end position="237"/>
    </location>
</feature>
<feature type="transmembrane region" description="Helical" evidence="7">
    <location>
        <begin position="347"/>
        <end position="372"/>
    </location>
</feature>
<dbReference type="PANTHER" id="PTHR23513">
    <property type="entry name" value="INTEGRAL MEMBRANE EFFLUX PROTEIN-RELATED"/>
    <property type="match status" value="1"/>
</dbReference>
<dbReference type="Gene3D" id="1.20.1250.20">
    <property type="entry name" value="MFS general substrate transporter like domains"/>
    <property type="match status" value="1"/>
</dbReference>
<dbReference type="CDD" id="cd06173">
    <property type="entry name" value="MFS_MefA_like"/>
    <property type="match status" value="1"/>
</dbReference>
<protein>
    <submittedName>
        <fullName evidence="8">Putative multidrug-efflux transporter</fullName>
    </submittedName>
</protein>
<evidence type="ECO:0000313" key="9">
    <source>
        <dbReference type="Proteomes" id="UP000612808"/>
    </source>
</evidence>
<evidence type="ECO:0000256" key="3">
    <source>
        <dbReference type="ARBA" id="ARBA00022475"/>
    </source>
</evidence>
<dbReference type="GO" id="GO:0005886">
    <property type="term" value="C:plasma membrane"/>
    <property type="evidence" value="ECO:0007669"/>
    <property type="project" value="UniProtKB-SubCell"/>
</dbReference>
<dbReference type="PANTHER" id="PTHR23513:SF9">
    <property type="entry name" value="ENTEROBACTIN EXPORTER ENTS"/>
    <property type="match status" value="1"/>
</dbReference>
<feature type="transmembrane region" description="Helical" evidence="7">
    <location>
        <begin position="53"/>
        <end position="73"/>
    </location>
</feature>
<dbReference type="GO" id="GO:0022857">
    <property type="term" value="F:transmembrane transporter activity"/>
    <property type="evidence" value="ECO:0007669"/>
    <property type="project" value="InterPro"/>
</dbReference>
<dbReference type="SUPFAM" id="SSF103473">
    <property type="entry name" value="MFS general substrate transporter"/>
    <property type="match status" value="1"/>
</dbReference>
<feature type="transmembrane region" description="Helical" evidence="7">
    <location>
        <begin position="112"/>
        <end position="136"/>
    </location>
</feature>
<feature type="transmembrane region" description="Helical" evidence="7">
    <location>
        <begin position="378"/>
        <end position="398"/>
    </location>
</feature>
<keyword evidence="9" id="KW-1185">Reference proteome</keyword>
<dbReference type="RefSeq" id="WP_203663788.1">
    <property type="nucleotide sequence ID" value="NZ_BAAAZM010000022.1"/>
</dbReference>
<dbReference type="EMBL" id="BOMB01000043">
    <property type="protein sequence ID" value="GID15458.1"/>
    <property type="molecule type" value="Genomic_DNA"/>
</dbReference>
<keyword evidence="3" id="KW-1003">Cell membrane</keyword>
<dbReference type="Proteomes" id="UP000612808">
    <property type="component" value="Unassembled WGS sequence"/>
</dbReference>
<dbReference type="AlphaFoldDB" id="A0A8J3J7E2"/>
<sequence length="403" mass="40293">MVEALTRYRSVVRHPTLRRLLPGVLVSALGDGMSIVAIAWLAVQLAPVAQRGVWTGLAVAAYALPGTLGAAVLGPLVRNLGAARLVAADAVLRAALLGAVPVLYAVGHLSPAGYVALLAGSSLLHAWGGAGTYTLVAEALPERDRITGNALLATCAQAATIVGPALAGGLTALAGPAAVIGVDALSFAVLAATCLWLARTLPSPVRQPERTGALRTILARPSLLALIAVTCLFYVLYGPVEVALPVHVADELHASASVLGLYFVVFGAGAAVGGLCAGLLQNRPLWLVIGAVVTGWGLALLPSGLTDALVPGLVGFGVGGVVYGPFSALSNGLMQQTSPPGSLSRVLAVRNALVVPSASLGTALGGPLVGAVGGRQTLLASSVATIALGVALLAAALLRRRTG</sequence>
<reference evidence="8" key="1">
    <citation type="submission" date="2021-01" db="EMBL/GenBank/DDBJ databases">
        <title>Whole genome shotgun sequence of Actinocatenispora rupis NBRC 107355.</title>
        <authorList>
            <person name="Komaki H."/>
            <person name="Tamura T."/>
        </authorList>
    </citation>
    <scope>NUCLEOTIDE SEQUENCE</scope>
    <source>
        <strain evidence="8">NBRC 107355</strain>
    </source>
</reference>